<comment type="caution">
    <text evidence="1">The sequence shown here is derived from an EMBL/GenBank/DDBJ whole genome shotgun (WGS) entry which is preliminary data.</text>
</comment>
<reference evidence="1 2" key="1">
    <citation type="submission" date="2020-06" db="EMBL/GenBank/DDBJ databases">
        <title>The genome sequence of Candidatus Regiella insecticola strain Tut.</title>
        <authorList>
            <person name="Nikoh N."/>
            <person name="Tsuchida T."/>
            <person name="Koga R."/>
            <person name="Oshima K."/>
            <person name="Hattori M."/>
            <person name="Fukatsu T."/>
        </authorList>
    </citation>
    <scope>NUCLEOTIDE SEQUENCE [LARGE SCALE GENOMIC DNA]</scope>
    <source>
        <strain evidence="1 2">Tut</strain>
    </source>
</reference>
<name>A0A6L2ZM35_9ENTR</name>
<dbReference type="InterPro" id="IPR009241">
    <property type="entry name" value="HigB-like"/>
</dbReference>
<organism evidence="1 2">
    <name type="scientific">Candidatus Regiella insecticola</name>
    <dbReference type="NCBI Taxonomy" id="138073"/>
    <lineage>
        <taxon>Bacteria</taxon>
        <taxon>Pseudomonadati</taxon>
        <taxon>Pseudomonadota</taxon>
        <taxon>Gammaproteobacteria</taxon>
        <taxon>Enterobacterales</taxon>
        <taxon>Enterobacteriaceae</taxon>
        <taxon>aphid secondary symbionts</taxon>
        <taxon>Candidatus Regiella</taxon>
    </lineage>
</organism>
<dbReference type="RefSeq" id="WP_176487232.1">
    <property type="nucleotide sequence ID" value="NZ_BLXO01000001.1"/>
</dbReference>
<dbReference type="Pfam" id="PF05973">
    <property type="entry name" value="Gp49"/>
    <property type="match status" value="1"/>
</dbReference>
<protein>
    <recommendedName>
        <fullName evidence="3">Addiction module protein</fullName>
    </recommendedName>
</protein>
<evidence type="ECO:0000313" key="1">
    <source>
        <dbReference type="EMBL" id="GFN45381.1"/>
    </source>
</evidence>
<accession>A0A6L2ZM35</accession>
<dbReference type="NCBIfam" id="TIGR02683">
    <property type="entry name" value="upstrm_HI1419"/>
    <property type="match status" value="1"/>
</dbReference>
<dbReference type="EMBL" id="BLXO01000001">
    <property type="protein sequence ID" value="GFN45381.1"/>
    <property type="molecule type" value="Genomic_DNA"/>
</dbReference>
<evidence type="ECO:0008006" key="3">
    <source>
        <dbReference type="Google" id="ProtNLM"/>
    </source>
</evidence>
<dbReference type="Proteomes" id="UP000504714">
    <property type="component" value="Unassembled WGS sequence"/>
</dbReference>
<dbReference type="AlphaFoldDB" id="A0A6L2ZM35"/>
<dbReference type="PIRSF" id="PIRSF028744">
    <property type="entry name" value="Addict_mod_HI1419"/>
    <property type="match status" value="1"/>
</dbReference>
<gene>
    <name evidence="1" type="ORF">RINTU1_05000</name>
</gene>
<dbReference type="PANTHER" id="PTHR41791:SF1">
    <property type="entry name" value="SSL7039 PROTEIN"/>
    <property type="match status" value="1"/>
</dbReference>
<dbReference type="PANTHER" id="PTHR41791">
    <property type="entry name" value="SSL7039 PROTEIN"/>
    <property type="match status" value="1"/>
</dbReference>
<dbReference type="InterPro" id="IPR014056">
    <property type="entry name" value="TypeIITA-like_toxin_pred"/>
</dbReference>
<evidence type="ECO:0000313" key="2">
    <source>
        <dbReference type="Proteomes" id="UP000504714"/>
    </source>
</evidence>
<sequence length="106" mass="12088">MNEIIHYLTPEGKDLYQNWLNGLNDRIAKARITARVNRVAAGAFGDCKPVDGGVWEFRIDQGSGYRVYYALTGKKVVLLLLGGDKRTQQADINKAIECWKDFQRRK</sequence>
<proteinExistence type="predicted"/>